<feature type="region of interest" description="Disordered" evidence="5">
    <location>
        <begin position="1363"/>
        <end position="1382"/>
    </location>
</feature>
<feature type="region of interest" description="Disordered" evidence="5">
    <location>
        <begin position="43"/>
        <end position="71"/>
    </location>
</feature>
<feature type="domain" description="Teneurin-like YD-shell" evidence="7">
    <location>
        <begin position="2168"/>
        <end position="2245"/>
    </location>
</feature>
<dbReference type="NCBIfam" id="TIGR01643">
    <property type="entry name" value="YD_repeat_2x"/>
    <property type="match status" value="2"/>
</dbReference>
<dbReference type="InterPro" id="IPR003284">
    <property type="entry name" value="Sal_SpvB"/>
</dbReference>
<dbReference type="Proteomes" id="UP000231962">
    <property type="component" value="Unassembled WGS sequence"/>
</dbReference>
<evidence type="ECO:0000256" key="3">
    <source>
        <dbReference type="ARBA" id="ARBA00022737"/>
    </source>
</evidence>
<dbReference type="InterPro" id="IPR022385">
    <property type="entry name" value="Rhs_assc_core"/>
</dbReference>
<dbReference type="PANTHER" id="PTHR32305">
    <property type="match status" value="1"/>
</dbReference>
<feature type="compositionally biased region" description="Low complexity" evidence="5">
    <location>
        <begin position="43"/>
        <end position="55"/>
    </location>
</feature>
<feature type="chain" id="PRO_5015000284" description="Teneurin-like YD-shell domain-containing protein" evidence="6">
    <location>
        <begin position="26"/>
        <end position="2477"/>
    </location>
</feature>
<dbReference type="NCBIfam" id="TIGR03696">
    <property type="entry name" value="Rhs_assc_core"/>
    <property type="match status" value="1"/>
</dbReference>
<organism evidence="9 11">
    <name type="scientific">Leptospira perolatii</name>
    <dbReference type="NCBI Taxonomy" id="2023191"/>
    <lineage>
        <taxon>Bacteria</taxon>
        <taxon>Pseudomonadati</taxon>
        <taxon>Spirochaetota</taxon>
        <taxon>Spirochaetia</taxon>
        <taxon>Leptospirales</taxon>
        <taxon>Leptospiraceae</taxon>
        <taxon>Leptospira</taxon>
    </lineage>
</organism>
<feature type="compositionally biased region" description="Polar residues" evidence="5">
    <location>
        <begin position="57"/>
        <end position="68"/>
    </location>
</feature>
<keyword evidence="2" id="KW-0964">Secreted</keyword>
<dbReference type="Gene3D" id="2.40.128.340">
    <property type="match status" value="1"/>
</dbReference>
<dbReference type="OrthoDB" id="41445at2"/>
<evidence type="ECO:0000313" key="8">
    <source>
        <dbReference type="EMBL" id="PJZ70254.1"/>
    </source>
</evidence>
<dbReference type="EMBL" id="NPDY01000004">
    <property type="protein sequence ID" value="PJZ70254.1"/>
    <property type="molecule type" value="Genomic_DNA"/>
</dbReference>
<comment type="subcellular location">
    <subcellularLocation>
        <location evidence="1">Secreted</location>
    </subcellularLocation>
</comment>
<keyword evidence="10" id="KW-1185">Reference proteome</keyword>
<dbReference type="GO" id="GO:0005737">
    <property type="term" value="C:cytoplasm"/>
    <property type="evidence" value="ECO:0007669"/>
    <property type="project" value="InterPro"/>
</dbReference>
<comment type="caution">
    <text evidence="9">The sequence shown here is derived from an EMBL/GenBank/DDBJ whole genome shotgun (WGS) entry which is preliminary data.</text>
</comment>
<dbReference type="EMBL" id="NPDZ01000007">
    <property type="protein sequence ID" value="PJZ72862.1"/>
    <property type="molecule type" value="Genomic_DNA"/>
</dbReference>
<feature type="signal peptide" evidence="6">
    <location>
        <begin position="1"/>
        <end position="25"/>
    </location>
</feature>
<dbReference type="InterPro" id="IPR031325">
    <property type="entry name" value="RHS_repeat"/>
</dbReference>
<dbReference type="PANTHER" id="PTHR32305:SF15">
    <property type="entry name" value="PROTEIN RHSA-RELATED"/>
    <property type="match status" value="1"/>
</dbReference>
<evidence type="ECO:0000259" key="7">
    <source>
        <dbReference type="Pfam" id="PF25023"/>
    </source>
</evidence>
<dbReference type="SUPFAM" id="SSF69318">
    <property type="entry name" value="Integrin alpha N-terminal domain"/>
    <property type="match status" value="2"/>
</dbReference>
<evidence type="ECO:0000313" key="11">
    <source>
        <dbReference type="Proteomes" id="UP000231990"/>
    </source>
</evidence>
<keyword evidence="4" id="KW-0843">Virulence</keyword>
<accession>A0A2M9ZLA2</accession>
<dbReference type="InterPro" id="IPR028994">
    <property type="entry name" value="Integrin_alpha_N"/>
</dbReference>
<dbReference type="PROSITE" id="PS51257">
    <property type="entry name" value="PROKAR_LIPOPROTEIN"/>
    <property type="match status" value="1"/>
</dbReference>
<dbReference type="RefSeq" id="WP_100713216.1">
    <property type="nucleotide sequence ID" value="NZ_NPDY01000004.1"/>
</dbReference>
<evidence type="ECO:0000313" key="10">
    <source>
        <dbReference type="Proteomes" id="UP000231962"/>
    </source>
</evidence>
<dbReference type="Pfam" id="PF03534">
    <property type="entry name" value="SpvB"/>
    <property type="match status" value="1"/>
</dbReference>
<gene>
    <name evidence="8" type="ORF">CH360_06525</name>
    <name evidence="9" type="ORF">CH373_12445</name>
</gene>
<dbReference type="Gene3D" id="2.180.10.10">
    <property type="entry name" value="RHS repeat-associated core"/>
    <property type="match status" value="2"/>
</dbReference>
<evidence type="ECO:0000313" key="9">
    <source>
        <dbReference type="EMBL" id="PJZ72862.1"/>
    </source>
</evidence>
<feature type="region of interest" description="Disordered" evidence="5">
    <location>
        <begin position="2452"/>
        <end position="2477"/>
    </location>
</feature>
<name>A0A2M9ZLA2_9LEPT</name>
<evidence type="ECO:0000256" key="6">
    <source>
        <dbReference type="SAM" id="SignalP"/>
    </source>
</evidence>
<keyword evidence="6" id="KW-0732">Signal</keyword>
<evidence type="ECO:0000256" key="5">
    <source>
        <dbReference type="SAM" id="MobiDB-lite"/>
    </source>
</evidence>
<evidence type="ECO:0000256" key="4">
    <source>
        <dbReference type="ARBA" id="ARBA00023026"/>
    </source>
</evidence>
<proteinExistence type="predicted"/>
<dbReference type="InterPro" id="IPR050708">
    <property type="entry name" value="T6SS_VgrG/RHS"/>
</dbReference>
<reference evidence="10 11" key="1">
    <citation type="submission" date="2017-07" db="EMBL/GenBank/DDBJ databases">
        <title>Leptospira spp. isolated from tropical soils.</title>
        <authorList>
            <person name="Thibeaux R."/>
            <person name="Iraola G."/>
            <person name="Ferres I."/>
            <person name="Bierque E."/>
            <person name="Girault D."/>
            <person name="Soupe-Gilbert M.-E."/>
            <person name="Picardeau M."/>
            <person name="Goarant C."/>
        </authorList>
    </citation>
    <scope>NUCLEOTIDE SEQUENCE [LARGE SCALE GENOMIC DNA]</scope>
    <source>
        <strain evidence="9 11">FH1-B-B1</strain>
        <strain evidence="8 10">FH1-B-C1</strain>
    </source>
</reference>
<feature type="compositionally biased region" description="Basic and acidic residues" evidence="5">
    <location>
        <begin position="2455"/>
        <end position="2468"/>
    </location>
</feature>
<dbReference type="GO" id="GO:0005576">
    <property type="term" value="C:extracellular region"/>
    <property type="evidence" value="ECO:0007669"/>
    <property type="project" value="UniProtKB-SubCell"/>
</dbReference>
<dbReference type="InterPro" id="IPR056823">
    <property type="entry name" value="TEN-like_YD-shell"/>
</dbReference>
<dbReference type="Pfam" id="PF05593">
    <property type="entry name" value="RHS_repeat"/>
    <property type="match status" value="2"/>
</dbReference>
<evidence type="ECO:0000256" key="1">
    <source>
        <dbReference type="ARBA" id="ARBA00004613"/>
    </source>
</evidence>
<protein>
    <recommendedName>
        <fullName evidence="7">Teneurin-like YD-shell domain-containing protein</fullName>
    </recommendedName>
</protein>
<keyword evidence="3" id="KW-0677">Repeat</keyword>
<dbReference type="Pfam" id="PF25023">
    <property type="entry name" value="TEN_YD-shell"/>
    <property type="match status" value="1"/>
</dbReference>
<dbReference type="Proteomes" id="UP000231990">
    <property type="component" value="Unassembled WGS sequence"/>
</dbReference>
<sequence length="2477" mass="274781">MKLLRIRAVVFAVALSLAVSCTNHGHGIPGWIFGTGITPGTAFPSPGSAPAPEGSDLFSSTTNHSSAISDPETKADPLNGAVFIAPPEPNHYGGVSLSYPIVIPTGRAGVEPKLAISYSATGGDGWIGVGWNLGLGAITRTPEYGALFYNNKDTFTWNGARLVKISGPANSENGTYRPEILGEDSVVLKLSFAEVGGIWEVLDSSGTKTVYGESSSTRIYNPDKINQTYSWYVSKIEDRNGNTQEVEYDTSNYSSNRTLYLKEIRYTGNSKASLTPRQYVRFYTKSRDDFYVSKAPGFLMKMDRLLDKIEVGWSGGKLWDYTLVYTESSDSGRPILKTVESSRHTTQPEFSYQESSRQLLWQNIVNREASEPEDNPDSTQYFEGDFNGDGISDMLFFNPESGYWKAAEGRKEGGYNFKIYGNRYIGYEGPEKIRFFKGNVSGDFNGDGRSDIAFYLPETREFIVAEHDGRVFQFRSYGRMMNSLPDIFRMDWFPGDYDGNGLSDAILFDEPTGNWTLMLNKGGRFDFLLFSKKFQNIYREDYTPNGNLDSVSTFDTTEEGRDRAKVQTLVGDYNGDGRTDISFYDARNGKWIVGENYRPEDPLDPLPFRMQWKLYKVFTAPEQSLFTYDRFSGDFNGDGFSDFLLFDRSSGDWTIGETGDGTINFRTWSRVPQFREITRWLQGDFNGDGRTDIGFYSANDGKFWIGEATQNGFRYKIYSDMSYGPSATRVMQTPLPLDEVKLVKGTASFPISSGLGTLLLEYQYDGNNNRGRGELAFAGCFTVNDCSNSPELLLFDRKTGVFDFKKGSSFTESVLTGFSPEASDVILPFAGDPDRYTRSTLDEVLYYQKQGSVNKFRTVRFASGNSFELKDLASFTDTEVTLFHSKESGYVFDNFESTSFKSALILDDKSSTGSARFLLSGLSGNRVLTITGDLTPSNLYKIFQSGSSDNRLNRNAFSLFSGDFTGSGKAEFALVDRRTGTHKWYLGSINLSSNQIQFKKLSGDVPLPFVTSEYDAVSPAGIKYALYGEVTGHSILLGKASDVGTSFYKYRITSTSVTRTVSTANGVSFSGKFDHNGDPIVVQNGEFRTYDYSQGRAIALSSGIIQKSLSRPDLISKVYVFQWIQGDYNGDGLTDIGIIHLKEPTWYFALSNGIVPDIINKLKNGIGGFYEFEYENSTKFDNTGGDGIPDLPGTYRVCTKITADDGLGNRITKSYDYKNGFAFSSFINGKKESDFFGFSEFTMTDAYGARTFHTYNTTPYSDFMMNRALSGAEKQTKIIGSDNQEYGIINYTHSVQKIEVTSGAPSYLSFASKIEKYLNGSRTTTQDSSLTLSGYAITKKVESLTDHFADGAHSVETQTAITDFTTDSSTNQRRPTKTVSLAASANETTSVLTYDSKGNLTKNVTSYTGSGLPSTSPRILEYSYDSYGNTTQEKDSSGSPSRGTNLVYDSQLHQFVTERSSFGGSISFTTRSTIDYGSAFGLPLQITDPNGNKTYNTYDNYGRLTQVRADTDSGTSVIGSYSYHSSFPLGAKTILPSGTSAPDFAYKKYSDGLGRTIYTVKSGSNGQYVRSGRVVYDSDGRVVRSSRADWASGSEIDSFALHLEEREPTLFQYDAIGRVKSTTLPLAAGENSATVISVDYNDPFETVEKNSSGTNKRTIKDARGRVLYVEDFATDGTQARIGFCFDIAGNRVKKSDLNDGSNLSCSNLSTGIVSKDTSGKNQAYWKYDAFGRLKAQSDPDLGVETFAYNAFGEQTSHTDARSITTTFAYDAIGRVVTKHIPEGDTVFTYDSASGSENSLGKLVRVEDSVQSKEFSYDKLGRIKKETRRILNIPLQNTEGPYITETEYDLLGRITKIDYPAHPINHKRLRACYSYGSAGYVTGISVDVDTSGVMPGFCGTDIVENIGYNEFGQTAALTLGNNVSTDYTYDAKGRLIRVHSSGDVSGTNKILQDAVYTFNSNNAITKIENTSTDYNTEYNYLYDGLNRILDSNGTYRETADNFTKQFKQSFSYSKNGNLTAKRNHDFATGNITDEWSYQYTNHQVLRIDSSKTGSDSLTMSYDASGNMVSQNDQAKHLRKQIEVDSQNRIVSVKDATGAVMGKYWYDEGGFRIRRQALVPKPGQFASTEVIYPSMYFGLEYEETDNTLRSINNVYLNGVRVAALNEVGAVAYFLTDQVDSVSQVLDGSAQTLTRTQYQPYGESFVQRGNLDFAPKYNSQELDPETNFYYYNARYYDPQIARFTSADSIIDGEYDTQGWNRFAYVKGNPVGAKDPTGHDIFLYFYSSESTESGAGHVAMGVGSKKNQTLYEANPVNSGPDRPMEKSYKHSGSMKEVLNKNHIGRTTKKQPDLILQLKTNSKEEDPKVRQAVEGFFKENENWVYNKSNCTDMSRVGLSKTKYKGGKEIVSTPTEFADKLLTNNPTDFVQGNIVELKGSIGNYKDGTGSAAGVIKNATRRKQDNQSDSNEVKRNRPNKIHLN</sequence>
<evidence type="ECO:0000256" key="2">
    <source>
        <dbReference type="ARBA" id="ARBA00022525"/>
    </source>
</evidence>
<dbReference type="InterPro" id="IPR006530">
    <property type="entry name" value="YD"/>
</dbReference>